<dbReference type="PROSITE" id="PS50093">
    <property type="entry name" value="PKD"/>
    <property type="match status" value="1"/>
</dbReference>
<reference evidence="3" key="1">
    <citation type="submission" date="2021-12" db="EMBL/GenBank/DDBJ databases">
        <authorList>
            <person name="Rodrigo-Torres L."/>
            <person name="Arahal R. D."/>
            <person name="Lucena T."/>
        </authorList>
    </citation>
    <scope>NUCLEOTIDE SEQUENCE</scope>
    <source>
        <strain evidence="3">CECT 8419</strain>
    </source>
</reference>
<dbReference type="NCBIfam" id="TIGR04183">
    <property type="entry name" value="Por_Secre_tail"/>
    <property type="match status" value="1"/>
</dbReference>
<gene>
    <name evidence="3" type="ORF">LEM8419_00594</name>
</gene>
<feature type="chain" id="PRO_5046058141" description="PKD domain-containing protein" evidence="1">
    <location>
        <begin position="37"/>
        <end position="990"/>
    </location>
</feature>
<accession>A0ABM9AX37</accession>
<keyword evidence="4" id="KW-1185">Reference proteome</keyword>
<evidence type="ECO:0000313" key="4">
    <source>
        <dbReference type="Proteomes" id="UP000837803"/>
    </source>
</evidence>
<dbReference type="Proteomes" id="UP000837803">
    <property type="component" value="Unassembled WGS sequence"/>
</dbReference>
<dbReference type="SMART" id="SM00089">
    <property type="entry name" value="PKD"/>
    <property type="match status" value="2"/>
</dbReference>
<evidence type="ECO:0000259" key="2">
    <source>
        <dbReference type="PROSITE" id="PS50093"/>
    </source>
</evidence>
<dbReference type="InterPro" id="IPR026444">
    <property type="entry name" value="Secre_tail"/>
</dbReference>
<dbReference type="RefSeq" id="WP_238749485.1">
    <property type="nucleotide sequence ID" value="NZ_CAKLPZ010000001.1"/>
</dbReference>
<dbReference type="Gene3D" id="2.60.40.10">
    <property type="entry name" value="Immunoglobulins"/>
    <property type="match status" value="4"/>
</dbReference>
<dbReference type="CDD" id="cd00146">
    <property type="entry name" value="PKD"/>
    <property type="match status" value="1"/>
</dbReference>
<evidence type="ECO:0000256" key="1">
    <source>
        <dbReference type="SAM" id="SignalP"/>
    </source>
</evidence>
<name>A0ABM9AX37_9BACT</name>
<feature type="signal peptide" evidence="1">
    <location>
        <begin position="1"/>
        <end position="36"/>
    </location>
</feature>
<dbReference type="EMBL" id="CAKLPZ010000001">
    <property type="protein sequence ID" value="CAH0999296.1"/>
    <property type="molecule type" value="Genomic_DNA"/>
</dbReference>
<dbReference type="InterPro" id="IPR015919">
    <property type="entry name" value="Cadherin-like_sf"/>
</dbReference>
<dbReference type="InterPro" id="IPR013783">
    <property type="entry name" value="Ig-like_fold"/>
</dbReference>
<dbReference type="Gene3D" id="2.60.120.260">
    <property type="entry name" value="Galactose-binding domain-like"/>
    <property type="match status" value="3"/>
</dbReference>
<dbReference type="SUPFAM" id="SSF49299">
    <property type="entry name" value="PKD domain"/>
    <property type="match status" value="2"/>
</dbReference>
<dbReference type="InterPro" id="IPR000601">
    <property type="entry name" value="PKD_dom"/>
</dbReference>
<comment type="caution">
    <text evidence="3">The sequence shown here is derived from an EMBL/GenBank/DDBJ whole genome shotgun (WGS) entry which is preliminary data.</text>
</comment>
<proteinExistence type="predicted"/>
<feature type="domain" description="PKD" evidence="2">
    <location>
        <begin position="475"/>
        <end position="554"/>
    </location>
</feature>
<dbReference type="Pfam" id="PF18911">
    <property type="entry name" value="PKD_4"/>
    <property type="match status" value="2"/>
</dbReference>
<dbReference type="Pfam" id="PF05345">
    <property type="entry name" value="He_PIG"/>
    <property type="match status" value="1"/>
</dbReference>
<dbReference type="SUPFAM" id="SSF49313">
    <property type="entry name" value="Cadherin-like"/>
    <property type="match status" value="1"/>
</dbReference>
<dbReference type="Pfam" id="PF18962">
    <property type="entry name" value="Por_Secre_tail"/>
    <property type="match status" value="1"/>
</dbReference>
<organism evidence="3 4">
    <name type="scientific">Neolewinella maritima</name>
    <dbReference type="NCBI Taxonomy" id="1383882"/>
    <lineage>
        <taxon>Bacteria</taxon>
        <taxon>Pseudomonadati</taxon>
        <taxon>Bacteroidota</taxon>
        <taxon>Saprospiria</taxon>
        <taxon>Saprospirales</taxon>
        <taxon>Lewinellaceae</taxon>
        <taxon>Neolewinella</taxon>
    </lineage>
</organism>
<sequence length="990" mass="106759">MAFICSTGHARPYPACPLIYLIVCLFLFTGSSTLLATGDDPTAAAVAPTARRIAPQTVTADQAHQLVLNGAFTTTSLLSYSARRSDGSPLPSWMKIDPLTGTLAVTPPTTAVGQLYHLTVTATTTQEVSSQSSFYLLVDHNRYVCNLDANTDRLGRILDCTTGTATLRGHTSTGSYRWTGPNGFTSTEAEPVVNTPGLYQLTTVTLDGSSCPRRSIVEVRAHHNNCVEENNHIPKALITLTQAVATTNEQIELLADGSTDSDGEVVSYRWSWAGGSATGPNPQLQLPAGQHEVILTVMDNEGAKSTDRVMLQVEELQLVENFWLEAECAAVGTNWTVVESTSAAAGRYVMSSLSSMDAAPADAPANYVRFSAFTERAASYQLMARVAAFTNQHDSYWLRVNGGAWVKWNNGFKLNAGFQWVAHPTRVELQQGNNTVDIAYREPDTRLDKLLLSVHNDLPTGMGETAEGCQLNEAPVAVAAASSYQGIAPLTVTLDASGSTDADDNIYSYRWAWNGGSAEGIVAQRSLPAGTYAVTLTVSDDKGASDTDVISIQVDAPPPTAENGPEYWLEAECAAVGSNWTTMSSSQAANGKYVVVERGNSYSAPPADLDANRVRFVVSSPTANQYRVFARIDAPSNLDDSYYVRLNGGDWFKWSSGIEQGSGFRWNAMPGELHLQAGSNTVDFAYREDGARLDKLFLTPVKNGSVPRDMGEFATNCGTPADVWMEAECATASGDWEMQTSSTASGSTAIAYGGERNMTVPASGATDQQLSFPVVLEQNAVYHLFLRLNAFDRGHNSLWVKVDDGSWMKFWQEVGGRELLTTGYEWRKVNHDGQDRSFELSAGSHTITIANRESGTPIDKLYLSPSSEQPSGFGRVATNCGGGTTTSREMGMLGFTTTTAETADEPVDGTISLYPNPATSGVTVALNSTYQGRVQLILTDATGRRIRTLSYRKKGAQLQQRIGVASLPAGLYQLTILQGDQRDTQTFVKQ</sequence>
<dbReference type="InterPro" id="IPR022409">
    <property type="entry name" value="PKD/Chitinase_dom"/>
</dbReference>
<protein>
    <recommendedName>
        <fullName evidence="2">PKD domain-containing protein</fullName>
    </recommendedName>
</protein>
<keyword evidence="1" id="KW-0732">Signal</keyword>
<dbReference type="InterPro" id="IPR035986">
    <property type="entry name" value="PKD_dom_sf"/>
</dbReference>
<evidence type="ECO:0000313" key="3">
    <source>
        <dbReference type="EMBL" id="CAH0999296.1"/>
    </source>
</evidence>